<evidence type="ECO:0000256" key="1">
    <source>
        <dbReference type="SAM" id="MobiDB-lite"/>
    </source>
</evidence>
<keyword evidence="2" id="KW-0472">Membrane</keyword>
<feature type="region of interest" description="Disordered" evidence="1">
    <location>
        <begin position="184"/>
        <end position="243"/>
    </location>
</feature>
<gene>
    <name evidence="3" type="ORF">MNBD_NITROSPINAE02-1370</name>
</gene>
<feature type="compositionally biased region" description="Low complexity" evidence="1">
    <location>
        <begin position="213"/>
        <end position="222"/>
    </location>
</feature>
<sequence>MSQNKEDNSTQQDTPPIPDSPVAEPSVVKNKGKENPGSPVGEATRKMADEIKSGRSPYDFRGEIQEKKSFFANFPVAGVVFVALFLFLAVASFFGYQKYNDMSGQFEDMGVEITTLSEQLRVLRDSNDWTSKSVVRAELQKTLVALERVIALGEVDITKKALALREEINAILIELEKDVIEDDVPSSSGAGLGSGGLAPPQDKNSIETEKTSSKQSSGSDSGNADTMLEKDPIQALFGKSDKN</sequence>
<name>A0A3B1BNN7_9ZZZZ</name>
<feature type="region of interest" description="Disordered" evidence="1">
    <location>
        <begin position="1"/>
        <end position="48"/>
    </location>
</feature>
<dbReference type="EMBL" id="UOGE01000050">
    <property type="protein sequence ID" value="VAX19956.1"/>
    <property type="molecule type" value="Genomic_DNA"/>
</dbReference>
<protein>
    <submittedName>
        <fullName evidence="3">Uncharacterized protein</fullName>
    </submittedName>
</protein>
<reference evidence="3" key="1">
    <citation type="submission" date="2018-06" db="EMBL/GenBank/DDBJ databases">
        <authorList>
            <person name="Zhirakovskaya E."/>
        </authorList>
    </citation>
    <scope>NUCLEOTIDE SEQUENCE</scope>
</reference>
<keyword evidence="2" id="KW-0812">Transmembrane</keyword>
<proteinExistence type="predicted"/>
<evidence type="ECO:0000313" key="3">
    <source>
        <dbReference type="EMBL" id="VAX19956.1"/>
    </source>
</evidence>
<feature type="transmembrane region" description="Helical" evidence="2">
    <location>
        <begin position="70"/>
        <end position="96"/>
    </location>
</feature>
<organism evidence="3">
    <name type="scientific">hydrothermal vent metagenome</name>
    <dbReference type="NCBI Taxonomy" id="652676"/>
    <lineage>
        <taxon>unclassified sequences</taxon>
        <taxon>metagenomes</taxon>
        <taxon>ecological metagenomes</taxon>
    </lineage>
</organism>
<dbReference type="AlphaFoldDB" id="A0A3B1BNN7"/>
<accession>A0A3B1BNN7</accession>
<evidence type="ECO:0000256" key="2">
    <source>
        <dbReference type="SAM" id="Phobius"/>
    </source>
</evidence>
<keyword evidence="2" id="KW-1133">Transmembrane helix</keyword>